<protein>
    <recommendedName>
        <fullName evidence="4">DUF3987 domain-containing protein</fullName>
    </recommendedName>
</protein>
<reference evidence="2 3" key="1">
    <citation type="submission" date="2022-05" db="EMBL/GenBank/DDBJ databases">
        <authorList>
            <consortium name="Genoscope - CEA"/>
            <person name="William W."/>
        </authorList>
    </citation>
    <scope>NUCLEOTIDE SEQUENCE [LARGE SCALE GENOMIC DNA]</scope>
</reference>
<evidence type="ECO:0000313" key="3">
    <source>
        <dbReference type="Proteomes" id="UP001159428"/>
    </source>
</evidence>
<dbReference type="InterPro" id="IPR025048">
    <property type="entry name" value="DUF3987"/>
</dbReference>
<proteinExistence type="predicted"/>
<dbReference type="Pfam" id="PF13148">
    <property type="entry name" value="DUF3987"/>
    <property type="match status" value="1"/>
</dbReference>
<name>A0AAU9XJX0_9CNID</name>
<comment type="caution">
    <text evidence="2">The sequence shown here is derived from an EMBL/GenBank/DDBJ whole genome shotgun (WGS) entry which is preliminary data.</text>
</comment>
<organism evidence="2 3">
    <name type="scientific">Pocillopora meandrina</name>
    <dbReference type="NCBI Taxonomy" id="46732"/>
    <lineage>
        <taxon>Eukaryota</taxon>
        <taxon>Metazoa</taxon>
        <taxon>Cnidaria</taxon>
        <taxon>Anthozoa</taxon>
        <taxon>Hexacorallia</taxon>
        <taxon>Scleractinia</taxon>
        <taxon>Astrocoeniina</taxon>
        <taxon>Pocilloporidae</taxon>
        <taxon>Pocillopora</taxon>
    </lineage>
</organism>
<dbReference type="Proteomes" id="UP001159428">
    <property type="component" value="Unassembled WGS sequence"/>
</dbReference>
<evidence type="ECO:0000313" key="2">
    <source>
        <dbReference type="EMBL" id="CAH3150765.1"/>
    </source>
</evidence>
<dbReference type="AlphaFoldDB" id="A0AAU9XJX0"/>
<dbReference type="EMBL" id="CALNXJ010000048">
    <property type="protein sequence ID" value="CAH3150765.1"/>
    <property type="molecule type" value="Genomic_DNA"/>
</dbReference>
<evidence type="ECO:0008006" key="4">
    <source>
        <dbReference type="Google" id="ProtNLM"/>
    </source>
</evidence>
<gene>
    <name evidence="2" type="ORF">PMEA_00024920</name>
</gene>
<evidence type="ECO:0000256" key="1">
    <source>
        <dbReference type="SAM" id="MobiDB-lite"/>
    </source>
</evidence>
<sequence>MASAFPSSAKRSRTSAEAPSVRKQGKEVSIPWEEICPALISEWLDTFSKANNTTRDILLASVLPTVACLMGPSTVKVDCRMRTESINLYMICLCDPGAGKSPAFHHGCAQPIRLHVEAKEDNPLFVDEFTEAGLFRQLKSTPGHKAIIGKEEVSQFFDQLLGASREKSRIDMERMIQLYDGSTWVYTRADKSARQVIDSPGVSVSGYSQPNRFFPIYVKLKERQDGAVDRILMYQPLPHRLAAHETKEYITKLNNSKLKDLRAVYSAIYEFSHSENGLVMYSLDQGGNRKYEEFIDGISASLNSQWARNICPEDVSKDDRHVLRLAAVLHVLYDQLTKFLQEEEKSPPPQVISSLTIQRSITLCQYFTAQRRILDQLVKCNTENASSDHYERQRRILLCKGPFVSTRLAQRNFSGNARPSAEVLSGTMENLATDGFGTVVSVDRSTVFYKKLLADINDEDLATYEVTREKYLQAFNERADKSIITKDLFNKFLNQSPHKDRLKNEHDITPEDN</sequence>
<keyword evidence="3" id="KW-1185">Reference proteome</keyword>
<accession>A0AAU9XJX0</accession>
<feature type="region of interest" description="Disordered" evidence="1">
    <location>
        <begin position="1"/>
        <end position="23"/>
    </location>
</feature>